<evidence type="ECO:0000313" key="2">
    <source>
        <dbReference type="EMBL" id="MDC9620290.1"/>
    </source>
</evidence>
<gene>
    <name evidence="2" type="ORF">PSI22_01250</name>
</gene>
<keyword evidence="3" id="KW-1185">Reference proteome</keyword>
<comment type="caution">
    <text evidence="2">The sequence shown here is derived from an EMBL/GenBank/DDBJ whole genome shotgun (WGS) entry which is preliminary data.</text>
</comment>
<sequence length="247" mass="28300">MSADDELHVIELVRKMDEGSTQPFLCRCNDDQLYVVKSTASMPRIELIHEITASILAQSIDLPIPDFKIVYVSDDFVEYLPTLYKGGISSGYAYASKFIEDSATINFGLAHEAIDIQKQKLIYLFDRLVNNSDRNLSKQGGNVNIIYNYKKQRYYLIDHNLAFDSECTLSQFEYHVFSPRHRDWVFDMLDCENVVDIVSTLKKKLTESISSLPSDWANELPDKDAALNNITSLIDRGFNQEFRSTIV</sequence>
<dbReference type="Pfam" id="PF20613">
    <property type="entry name" value="HipA_2"/>
    <property type="match status" value="1"/>
</dbReference>
<name>A0ABT5LZZ2_9GAMM</name>
<evidence type="ECO:0000313" key="3">
    <source>
        <dbReference type="Proteomes" id="UP001214757"/>
    </source>
</evidence>
<dbReference type="Proteomes" id="UP001214757">
    <property type="component" value="Unassembled WGS sequence"/>
</dbReference>
<dbReference type="EMBL" id="JAQRFO010000001">
    <property type="protein sequence ID" value="MDC9620290.1"/>
    <property type="molecule type" value="Genomic_DNA"/>
</dbReference>
<feature type="domain" description="HipA-like kinase" evidence="1">
    <location>
        <begin position="9"/>
        <end position="245"/>
    </location>
</feature>
<accession>A0ABT5LZZ2</accession>
<proteinExistence type="predicted"/>
<reference evidence="2 3" key="1">
    <citation type="submission" date="2023-02" db="EMBL/GenBank/DDBJ databases">
        <title>Entomopathogenic bacteria.</title>
        <authorList>
            <person name="Machado R.A."/>
        </authorList>
    </citation>
    <scope>NUCLEOTIDE SEQUENCE [LARGE SCALE GENOMIC DNA]</scope>
    <source>
        <strain evidence="2 3">XENO-7</strain>
    </source>
</reference>
<evidence type="ECO:0000259" key="1">
    <source>
        <dbReference type="Pfam" id="PF20613"/>
    </source>
</evidence>
<dbReference type="InterPro" id="IPR046748">
    <property type="entry name" value="HipA_2"/>
</dbReference>
<protein>
    <recommendedName>
        <fullName evidence="1">HipA-like kinase domain-containing protein</fullName>
    </recommendedName>
</protein>
<organism evidence="2 3">
    <name type="scientific">Xenorhabdus aichiensis</name>
    <dbReference type="NCBI Taxonomy" id="3025874"/>
    <lineage>
        <taxon>Bacteria</taxon>
        <taxon>Pseudomonadati</taxon>
        <taxon>Pseudomonadota</taxon>
        <taxon>Gammaproteobacteria</taxon>
        <taxon>Enterobacterales</taxon>
        <taxon>Morganellaceae</taxon>
        <taxon>Xenorhabdus</taxon>
    </lineage>
</organism>
<dbReference type="RefSeq" id="WP_273577970.1">
    <property type="nucleotide sequence ID" value="NZ_JAQRFO010000001.1"/>
</dbReference>